<dbReference type="CDD" id="cd03221">
    <property type="entry name" value="ABCF_EF-3"/>
    <property type="match status" value="1"/>
</dbReference>
<protein>
    <submittedName>
        <fullName evidence="6">ABC-F family ATP-binding cassette domain-containing protein</fullName>
    </submittedName>
</protein>
<evidence type="ECO:0000259" key="5">
    <source>
        <dbReference type="PROSITE" id="PS50893"/>
    </source>
</evidence>
<evidence type="ECO:0000256" key="1">
    <source>
        <dbReference type="ARBA" id="ARBA00022737"/>
    </source>
</evidence>
<dbReference type="GO" id="GO:0016887">
    <property type="term" value="F:ATP hydrolysis activity"/>
    <property type="evidence" value="ECO:0007669"/>
    <property type="project" value="InterPro"/>
</dbReference>
<dbReference type="RefSeq" id="WP_185887611.1">
    <property type="nucleotide sequence ID" value="NZ_CP060202.1"/>
</dbReference>
<keyword evidence="3 6" id="KW-0067">ATP-binding</keyword>
<keyword evidence="2" id="KW-0547">Nucleotide-binding</keyword>
<feature type="coiled-coil region" evidence="4">
    <location>
        <begin position="295"/>
        <end position="322"/>
    </location>
</feature>
<reference evidence="6 7" key="1">
    <citation type="submission" date="2020-08" db="EMBL/GenBank/DDBJ databases">
        <title>Hymenobacter sp. S2-20-2 genome sequencing.</title>
        <authorList>
            <person name="Jin L."/>
        </authorList>
    </citation>
    <scope>NUCLEOTIDE SEQUENCE [LARGE SCALE GENOMIC DNA]</scope>
    <source>
        <strain evidence="6 7">S2-20-2</strain>
    </source>
</reference>
<dbReference type="SMART" id="SM00382">
    <property type="entry name" value="AAA"/>
    <property type="match status" value="2"/>
</dbReference>
<dbReference type="EMBL" id="CP060202">
    <property type="protein sequence ID" value="QNH61685.1"/>
    <property type="molecule type" value="Genomic_DNA"/>
</dbReference>
<dbReference type="PROSITE" id="PS50893">
    <property type="entry name" value="ABC_TRANSPORTER_2"/>
    <property type="match status" value="2"/>
</dbReference>
<dbReference type="Proteomes" id="UP000515489">
    <property type="component" value="Chromosome"/>
</dbReference>
<evidence type="ECO:0000256" key="2">
    <source>
        <dbReference type="ARBA" id="ARBA00022741"/>
    </source>
</evidence>
<dbReference type="PROSITE" id="PS00211">
    <property type="entry name" value="ABC_TRANSPORTER_1"/>
    <property type="match status" value="1"/>
</dbReference>
<dbReference type="KEGG" id="hsk:H4317_16220"/>
<dbReference type="InterPro" id="IPR050611">
    <property type="entry name" value="ABCF"/>
</dbReference>
<proteinExistence type="predicted"/>
<feature type="domain" description="ABC transporter" evidence="5">
    <location>
        <begin position="2"/>
        <end position="242"/>
    </location>
</feature>
<evidence type="ECO:0000313" key="7">
    <source>
        <dbReference type="Proteomes" id="UP000515489"/>
    </source>
</evidence>
<dbReference type="InterPro" id="IPR027417">
    <property type="entry name" value="P-loop_NTPase"/>
</dbReference>
<evidence type="ECO:0000256" key="3">
    <source>
        <dbReference type="ARBA" id="ARBA00022840"/>
    </source>
</evidence>
<dbReference type="InterPro" id="IPR017871">
    <property type="entry name" value="ABC_transporter-like_CS"/>
</dbReference>
<dbReference type="SUPFAM" id="SSF52540">
    <property type="entry name" value="P-loop containing nucleoside triphosphate hydrolases"/>
    <property type="match status" value="2"/>
</dbReference>
<dbReference type="Pfam" id="PF00005">
    <property type="entry name" value="ABC_tran"/>
    <property type="match status" value="2"/>
</dbReference>
<dbReference type="PANTHER" id="PTHR19211">
    <property type="entry name" value="ATP-BINDING TRANSPORT PROTEIN-RELATED"/>
    <property type="match status" value="1"/>
</dbReference>
<evidence type="ECO:0000256" key="4">
    <source>
        <dbReference type="SAM" id="Coils"/>
    </source>
</evidence>
<keyword evidence="7" id="KW-1185">Reference proteome</keyword>
<accession>A0A7G7W5P2</accession>
<name>A0A7G7W5P2_9BACT</name>
<organism evidence="6 7">
    <name type="scientific">Hymenobacter sediminicola</name>
    <dbReference type="NCBI Taxonomy" id="2761579"/>
    <lineage>
        <taxon>Bacteria</taxon>
        <taxon>Pseudomonadati</taxon>
        <taxon>Bacteroidota</taxon>
        <taxon>Cytophagia</taxon>
        <taxon>Cytophagales</taxon>
        <taxon>Hymenobacteraceae</taxon>
        <taxon>Hymenobacter</taxon>
    </lineage>
</organism>
<dbReference type="AlphaFoldDB" id="A0A7G7W5P2"/>
<dbReference type="FunFam" id="3.40.50.300:FF:001320">
    <property type="entry name" value="Heme ABC transporter ATP-binding protein"/>
    <property type="match status" value="1"/>
</dbReference>
<dbReference type="InterPro" id="IPR003439">
    <property type="entry name" value="ABC_transporter-like_ATP-bd"/>
</dbReference>
<dbReference type="Gene3D" id="3.40.50.300">
    <property type="entry name" value="P-loop containing nucleotide triphosphate hydrolases"/>
    <property type="match status" value="2"/>
</dbReference>
<dbReference type="GO" id="GO:0005524">
    <property type="term" value="F:ATP binding"/>
    <property type="evidence" value="ECO:0007669"/>
    <property type="project" value="UniProtKB-KW"/>
</dbReference>
<dbReference type="InterPro" id="IPR003593">
    <property type="entry name" value="AAA+_ATPase"/>
</dbReference>
<gene>
    <name evidence="6" type="ORF">H4317_16220</name>
</gene>
<feature type="domain" description="ABC transporter" evidence="5">
    <location>
        <begin position="338"/>
        <end position="528"/>
    </location>
</feature>
<keyword evidence="1" id="KW-0677">Repeat</keyword>
<sequence length="534" mass="59580">MLLLQNLGYNHPNKDVLFDGLNLSIGRHQKVALIGNNGAGKSTLLQLLAGELKPTTGLIQTEAAPYYVPQHFGQFDAWTVAQALHIDAKLAALHEILDGQATEANQATLDDDWTLEERSHDALRHWGLADVNLTQRLSDLSGGQKTKIFLAGLTLHQPALVLLDEPSNHLDTAGRQLLYHYIRTTASTLLVVSHDRQLLHLLDAVCELSKRGLTLYGGKYEFYAEQKQVESNALQQDVQSRTSALRKARETEREALERKHKLDARGRKHQAKAGLPTIVLNMMRNSAENSSSRLKGIHAEKVEALAKELSELRQELPDLDKMKFGFDDSGLHRGKILFDAHGLNYRYGPHPLWPEDLSFQIVSGERLALKGLNGSGKTTLLRLLLGELEPTRGTLLRAASKVMFIDQEYSLLQPQLSVYAQAQQFNTAGLQEHEVKIRLTRFLFTSAYWDKPCGTLSGGEKMRLLLCCLHLSHHAPDLIILDEPTNNLDLQNLEILAAALHDYRGTILLVSHDELFLQQLGVERAIHLSPAPST</sequence>
<evidence type="ECO:0000313" key="6">
    <source>
        <dbReference type="EMBL" id="QNH61685.1"/>
    </source>
</evidence>
<keyword evidence="4" id="KW-0175">Coiled coil</keyword>
<dbReference type="PANTHER" id="PTHR19211:SF6">
    <property type="entry name" value="BLL7188 PROTEIN"/>
    <property type="match status" value="1"/>
</dbReference>